<dbReference type="KEGG" id="wch:wcw_1249"/>
<gene>
    <name evidence="1" type="ordered locus">wcw_1249</name>
</gene>
<evidence type="ECO:0000313" key="2">
    <source>
        <dbReference type="Proteomes" id="UP000001505"/>
    </source>
</evidence>
<sequence>MKTQDFSSCKIEDIVQYGLTATPSQIEQNISKMDNSQISALIDSIKENSCDQWEQKIRSAIIGLNSRGQLETAGSSLTIAQFMVLIGNCLHVEDKHHWKLSPLLVGIEHSTFSKIVEKLSDQQLQVFKDEGVTEPIQHHLTTLTHELESNIEKGEEGIDQLYEKVDRFQIEEIGLHDVNEVIREIELYHDFFDFLFKKSNKALAIAWNTKRLDLIESLNKIKGSCQKFVLYGLGSPKNDQQLSTGLYQLIEEKLFEVYGNSLDPNDTEAVRDSEPAVEGLVKLSVWYLRDYWEIGLLPHIKDKKSLDFDLETRTEVERVNYREGLFSKAQNNLSMLGLSTVSDLKNNLIFSKKSLQEFIQEKMPTIVQSD</sequence>
<dbReference type="AlphaFoldDB" id="D6YWU5"/>
<proteinExistence type="predicted"/>
<dbReference type="EMBL" id="CP001928">
    <property type="protein sequence ID" value="ADI38606.1"/>
    <property type="molecule type" value="Genomic_DNA"/>
</dbReference>
<dbReference type="RefSeq" id="WP_013182318.1">
    <property type="nucleotide sequence ID" value="NC_014225.1"/>
</dbReference>
<dbReference type="Proteomes" id="UP000001505">
    <property type="component" value="Chromosome"/>
</dbReference>
<name>D6YWU5_WADCW</name>
<dbReference type="eggNOG" id="ENOG503311T">
    <property type="taxonomic scope" value="Bacteria"/>
</dbReference>
<keyword evidence="2" id="KW-1185">Reference proteome</keyword>
<accession>D6YWU5</accession>
<dbReference type="STRING" id="716544.wcw_1249"/>
<dbReference type="OrthoDB" id="21743at2"/>
<organism evidence="1 2">
    <name type="scientific">Waddlia chondrophila (strain ATCC VR-1470 / WSU 86-1044)</name>
    <dbReference type="NCBI Taxonomy" id="716544"/>
    <lineage>
        <taxon>Bacteria</taxon>
        <taxon>Pseudomonadati</taxon>
        <taxon>Chlamydiota</taxon>
        <taxon>Chlamydiia</taxon>
        <taxon>Parachlamydiales</taxon>
        <taxon>Waddliaceae</taxon>
        <taxon>Waddlia</taxon>
    </lineage>
</organism>
<reference evidence="1 2" key="1">
    <citation type="journal article" date="2010" name="PLoS ONE">
        <title>The Waddlia genome: a window into chlamydial biology.</title>
        <authorList>
            <person name="Bertelli C."/>
            <person name="Collyn F."/>
            <person name="Croxatto A."/>
            <person name="Ruckert C."/>
            <person name="Polkinghorne A."/>
            <person name="Kebbi-Beghdadi C."/>
            <person name="Goesmann A."/>
            <person name="Vaughan L."/>
            <person name="Greub G."/>
        </authorList>
    </citation>
    <scope>NUCLEOTIDE SEQUENCE [LARGE SCALE GENOMIC DNA]</scope>
    <source>
        <strain evidence="2">ATCC VR-1470 / WSU 86-1044</strain>
    </source>
</reference>
<evidence type="ECO:0000313" key="1">
    <source>
        <dbReference type="EMBL" id="ADI38606.1"/>
    </source>
</evidence>
<dbReference type="HOGENOM" id="CLU_773495_0_0_0"/>
<protein>
    <submittedName>
        <fullName evidence="1">Uncharacterized protein</fullName>
    </submittedName>
</protein>